<proteinExistence type="predicted"/>
<organism evidence="3 4">
    <name type="scientific">Naegleria lovaniensis</name>
    <name type="common">Amoeba</name>
    <dbReference type="NCBI Taxonomy" id="51637"/>
    <lineage>
        <taxon>Eukaryota</taxon>
        <taxon>Discoba</taxon>
        <taxon>Heterolobosea</taxon>
        <taxon>Tetramitia</taxon>
        <taxon>Eutetramitia</taxon>
        <taxon>Vahlkampfiidae</taxon>
        <taxon>Naegleria</taxon>
    </lineage>
</organism>
<dbReference type="EMBL" id="PYSW02000047">
    <property type="protein sequence ID" value="KAG2374242.1"/>
    <property type="molecule type" value="Genomic_DNA"/>
</dbReference>
<feature type="chain" id="PRO_5041648514" evidence="2">
    <location>
        <begin position="24"/>
        <end position="241"/>
    </location>
</feature>
<evidence type="ECO:0000256" key="1">
    <source>
        <dbReference type="SAM" id="Phobius"/>
    </source>
</evidence>
<reference evidence="3 4" key="1">
    <citation type="journal article" date="2018" name="BMC Genomics">
        <title>The genome of Naegleria lovaniensis, the basis for a comparative approach to unravel pathogenicity factors of the human pathogenic amoeba N. fowleri.</title>
        <authorList>
            <person name="Liechti N."/>
            <person name="Schurch N."/>
            <person name="Bruggmann R."/>
            <person name="Wittwer M."/>
        </authorList>
    </citation>
    <scope>NUCLEOTIDE SEQUENCE [LARGE SCALE GENOMIC DNA]</scope>
    <source>
        <strain evidence="3 4">ATCC 30569</strain>
    </source>
</reference>
<dbReference type="GeneID" id="68103533"/>
<evidence type="ECO:0000313" key="3">
    <source>
        <dbReference type="EMBL" id="KAG2374242.1"/>
    </source>
</evidence>
<keyword evidence="4" id="KW-1185">Reference proteome</keyword>
<dbReference type="Proteomes" id="UP000816034">
    <property type="component" value="Unassembled WGS sequence"/>
</dbReference>
<protein>
    <submittedName>
        <fullName evidence="3">Uncharacterized protein</fullName>
    </submittedName>
</protein>
<dbReference type="AlphaFoldDB" id="A0AA88KIT8"/>
<keyword evidence="1" id="KW-0812">Transmembrane</keyword>
<sequence>MRHLLCIVVTLTAVIYWAGKIHGEPVQNNNTSTPLTDYEKLAANDFKDLLLSDVSKRYTLDTFESGVWRIGDIQYFDSSCNALRFPFAQLTSTGDSITISNPLRSDDAFTLKSFIKRPMSSLYNAVLTSKGKIDALVCANIVLKDSTAKIAFNFAFVTCGLNNNNIETFTPSCELDSQNQVQDMVVVYENPGTVASGIIAAVVIVICLFFLCVACFIGLCVCCCCLANRNTRTRQESYNQF</sequence>
<feature type="signal peptide" evidence="2">
    <location>
        <begin position="1"/>
        <end position="23"/>
    </location>
</feature>
<accession>A0AA88KIT8</accession>
<feature type="transmembrane region" description="Helical" evidence="1">
    <location>
        <begin position="198"/>
        <end position="227"/>
    </location>
</feature>
<keyword evidence="1" id="KW-1133">Transmembrane helix</keyword>
<comment type="caution">
    <text evidence="3">The sequence shown here is derived from an EMBL/GenBank/DDBJ whole genome shotgun (WGS) entry which is preliminary data.</text>
</comment>
<evidence type="ECO:0000313" key="4">
    <source>
        <dbReference type="Proteomes" id="UP000816034"/>
    </source>
</evidence>
<keyword evidence="1" id="KW-0472">Membrane</keyword>
<evidence type="ECO:0000256" key="2">
    <source>
        <dbReference type="SAM" id="SignalP"/>
    </source>
</evidence>
<keyword evidence="2" id="KW-0732">Signal</keyword>
<gene>
    <name evidence="3" type="ORF">C9374_011079</name>
</gene>
<name>A0AA88KIT8_NAELO</name>
<dbReference type="RefSeq" id="XP_044543416.1">
    <property type="nucleotide sequence ID" value="XM_044686695.1"/>
</dbReference>